<proteinExistence type="predicted"/>
<reference evidence="2 3" key="1">
    <citation type="submission" date="2020-05" db="EMBL/GenBank/DDBJ databases">
        <title>Gimesia benthica sp. nov., a novel planctomycete isolated from a deep-sea water sample of the Northwest Indian Ocean.</title>
        <authorList>
            <person name="Wang J."/>
            <person name="Ruan C."/>
            <person name="Song L."/>
            <person name="Zhu Y."/>
            <person name="Li A."/>
            <person name="Zheng X."/>
            <person name="Wang L."/>
            <person name="Lu Z."/>
            <person name="Huang Y."/>
            <person name="Du W."/>
            <person name="Zhou Y."/>
            <person name="Huang L."/>
            <person name="Dai X."/>
        </authorList>
    </citation>
    <scope>NUCLEOTIDE SEQUENCE [LARGE SCALE GENOMIC DNA]</scope>
    <source>
        <strain evidence="2 3">YYQ-30</strain>
    </source>
</reference>
<comment type="caution">
    <text evidence="2">The sequence shown here is derived from an EMBL/GenBank/DDBJ whole genome shotgun (WGS) entry which is preliminary data.</text>
</comment>
<dbReference type="EMBL" id="JABFBC010000001">
    <property type="protein sequence ID" value="NNU79958.1"/>
    <property type="molecule type" value="Genomic_DNA"/>
</dbReference>
<dbReference type="AlphaFoldDB" id="A0A849L0Z5"/>
<keyword evidence="3" id="KW-1185">Reference proteome</keyword>
<dbReference type="RefSeq" id="WP_171323345.1">
    <property type="nucleotide sequence ID" value="NZ_JABFBC010000001.1"/>
</dbReference>
<name>A0A849L0Z5_9RHOB</name>
<protein>
    <recommendedName>
        <fullName evidence="4">PH (Pleckstrin Homology) domain-containing protein</fullName>
    </recommendedName>
</protein>
<gene>
    <name evidence="2" type="ORF">HMH01_05845</name>
</gene>
<sequence length="165" mass="17707">MSGTDHPLAILAPSAPRRWLSAFVQGGLGVMLVWFAANLAEPSPLLVVMLLAGGLLAIHLARLTWIATGRRIILTRQGLSDSDGTLLATMDQIQRVDRGVFAFKPSNGFVVTLKDPAPRGWAPGLWWRLGRRLGVGGSVDGRAAREMADLIAVIKAGHLPEPDED</sequence>
<evidence type="ECO:0000256" key="1">
    <source>
        <dbReference type="SAM" id="Phobius"/>
    </source>
</evidence>
<accession>A0A849L0Z5</accession>
<keyword evidence="1" id="KW-0812">Transmembrane</keyword>
<feature type="transmembrane region" description="Helical" evidence="1">
    <location>
        <begin position="43"/>
        <end position="61"/>
    </location>
</feature>
<evidence type="ECO:0000313" key="3">
    <source>
        <dbReference type="Proteomes" id="UP000572377"/>
    </source>
</evidence>
<dbReference type="Proteomes" id="UP000572377">
    <property type="component" value="Unassembled WGS sequence"/>
</dbReference>
<organism evidence="2 3">
    <name type="scientific">Halovulum dunhuangense</name>
    <dbReference type="NCBI Taxonomy" id="1505036"/>
    <lineage>
        <taxon>Bacteria</taxon>
        <taxon>Pseudomonadati</taxon>
        <taxon>Pseudomonadota</taxon>
        <taxon>Alphaproteobacteria</taxon>
        <taxon>Rhodobacterales</taxon>
        <taxon>Paracoccaceae</taxon>
        <taxon>Halovulum</taxon>
    </lineage>
</organism>
<keyword evidence="1" id="KW-0472">Membrane</keyword>
<evidence type="ECO:0008006" key="4">
    <source>
        <dbReference type="Google" id="ProtNLM"/>
    </source>
</evidence>
<keyword evidence="1" id="KW-1133">Transmembrane helix</keyword>
<evidence type="ECO:0000313" key="2">
    <source>
        <dbReference type="EMBL" id="NNU79958.1"/>
    </source>
</evidence>
<feature type="transmembrane region" description="Helical" evidence="1">
    <location>
        <begin position="19"/>
        <end position="37"/>
    </location>
</feature>